<dbReference type="AlphaFoldDB" id="A0A1L9UEX6"/>
<keyword evidence="2" id="KW-1185">Reference proteome</keyword>
<dbReference type="OrthoDB" id="2316594at2759"/>
<gene>
    <name evidence="1" type="ORF">ASPBRDRAFT_197905</name>
</gene>
<evidence type="ECO:0000313" key="2">
    <source>
        <dbReference type="Proteomes" id="UP000184499"/>
    </source>
</evidence>
<reference evidence="2" key="1">
    <citation type="journal article" date="2017" name="Genome Biol.">
        <title>Comparative genomics reveals high biological diversity and specific adaptations in the industrially and medically important fungal genus Aspergillus.</title>
        <authorList>
            <person name="de Vries R.P."/>
            <person name="Riley R."/>
            <person name="Wiebenga A."/>
            <person name="Aguilar-Osorio G."/>
            <person name="Amillis S."/>
            <person name="Uchima C.A."/>
            <person name="Anderluh G."/>
            <person name="Asadollahi M."/>
            <person name="Askin M."/>
            <person name="Barry K."/>
            <person name="Battaglia E."/>
            <person name="Bayram O."/>
            <person name="Benocci T."/>
            <person name="Braus-Stromeyer S.A."/>
            <person name="Caldana C."/>
            <person name="Canovas D."/>
            <person name="Cerqueira G.C."/>
            <person name="Chen F."/>
            <person name="Chen W."/>
            <person name="Choi C."/>
            <person name="Clum A."/>
            <person name="Dos Santos R.A."/>
            <person name="Damasio A.R."/>
            <person name="Diallinas G."/>
            <person name="Emri T."/>
            <person name="Fekete E."/>
            <person name="Flipphi M."/>
            <person name="Freyberg S."/>
            <person name="Gallo A."/>
            <person name="Gournas C."/>
            <person name="Habgood R."/>
            <person name="Hainaut M."/>
            <person name="Harispe M.L."/>
            <person name="Henrissat B."/>
            <person name="Hilden K.S."/>
            <person name="Hope R."/>
            <person name="Hossain A."/>
            <person name="Karabika E."/>
            <person name="Karaffa L."/>
            <person name="Karanyi Z."/>
            <person name="Krasevec N."/>
            <person name="Kuo A."/>
            <person name="Kusch H."/>
            <person name="LaButti K."/>
            <person name="Lagendijk E.L."/>
            <person name="Lapidus A."/>
            <person name="Levasseur A."/>
            <person name="Lindquist E."/>
            <person name="Lipzen A."/>
            <person name="Logrieco A.F."/>
            <person name="MacCabe A."/>
            <person name="Maekelae M.R."/>
            <person name="Malavazi I."/>
            <person name="Melin P."/>
            <person name="Meyer V."/>
            <person name="Mielnichuk N."/>
            <person name="Miskei M."/>
            <person name="Molnar A.P."/>
            <person name="Mule G."/>
            <person name="Ngan C.Y."/>
            <person name="Orejas M."/>
            <person name="Orosz E."/>
            <person name="Ouedraogo J.P."/>
            <person name="Overkamp K.M."/>
            <person name="Park H.-S."/>
            <person name="Perrone G."/>
            <person name="Piumi F."/>
            <person name="Punt P.J."/>
            <person name="Ram A.F."/>
            <person name="Ramon A."/>
            <person name="Rauscher S."/>
            <person name="Record E."/>
            <person name="Riano-Pachon D.M."/>
            <person name="Robert V."/>
            <person name="Roehrig J."/>
            <person name="Ruller R."/>
            <person name="Salamov A."/>
            <person name="Salih N.S."/>
            <person name="Samson R.A."/>
            <person name="Sandor E."/>
            <person name="Sanguinetti M."/>
            <person name="Schuetze T."/>
            <person name="Sepcic K."/>
            <person name="Shelest E."/>
            <person name="Sherlock G."/>
            <person name="Sophianopoulou V."/>
            <person name="Squina F.M."/>
            <person name="Sun H."/>
            <person name="Susca A."/>
            <person name="Todd R.B."/>
            <person name="Tsang A."/>
            <person name="Unkles S.E."/>
            <person name="van de Wiele N."/>
            <person name="van Rossen-Uffink D."/>
            <person name="Oliveira J.V."/>
            <person name="Vesth T.C."/>
            <person name="Visser J."/>
            <person name="Yu J.-H."/>
            <person name="Zhou M."/>
            <person name="Andersen M.R."/>
            <person name="Archer D.B."/>
            <person name="Baker S.E."/>
            <person name="Benoit I."/>
            <person name="Brakhage A.A."/>
            <person name="Braus G.H."/>
            <person name="Fischer R."/>
            <person name="Frisvad J.C."/>
            <person name="Goldman G.H."/>
            <person name="Houbraken J."/>
            <person name="Oakley B."/>
            <person name="Pocsi I."/>
            <person name="Scazzocchio C."/>
            <person name="Seiboth B."/>
            <person name="vanKuyk P.A."/>
            <person name="Wortman J."/>
            <person name="Dyer P.S."/>
            <person name="Grigoriev I.V."/>
        </authorList>
    </citation>
    <scope>NUCLEOTIDE SEQUENCE [LARGE SCALE GENOMIC DNA]</scope>
    <source>
        <strain evidence="2">CBS 101740 / IMI 381727 / IBT 21946</strain>
    </source>
</reference>
<dbReference type="VEuPathDB" id="FungiDB:ASPBRDRAFT_197905"/>
<protein>
    <submittedName>
        <fullName evidence="1">Uncharacterized protein</fullName>
    </submittedName>
</protein>
<sequence length="226" mass="24803">MSSRRRQITEKQGTRWEPVAGQLTIIDLSCPCISPETACSLFNISLGIFLEKESKIGRVVALNGAHMYMNTSSEARVFTETLISVVRRQRQLAATIIISTQKPTVSTDLLNLCTMTIIHHFTSPEWLRILKKHLVGVVTSPFALKMGKAGAKAIHGEEVQVDEEKTSDHIVNLDVGEALLLSPSTIVDVSVGEDGQCESHRLGSDYMFITVRQRLTADGGKSVLAL</sequence>
<dbReference type="GeneID" id="93573637"/>
<accession>A0A1L9UEX6</accession>
<dbReference type="Gene3D" id="3.40.50.300">
    <property type="entry name" value="P-loop containing nucleotide triphosphate hydrolases"/>
    <property type="match status" value="1"/>
</dbReference>
<dbReference type="EMBL" id="KV878687">
    <property type="protein sequence ID" value="OJJ70212.1"/>
    <property type="molecule type" value="Genomic_DNA"/>
</dbReference>
<dbReference type="InterPro" id="IPR027417">
    <property type="entry name" value="P-loop_NTPase"/>
</dbReference>
<dbReference type="STRING" id="767769.A0A1L9UEX6"/>
<organism evidence="1 2">
    <name type="scientific">Aspergillus brasiliensis (strain CBS 101740 / IMI 381727 / IBT 21946)</name>
    <dbReference type="NCBI Taxonomy" id="767769"/>
    <lineage>
        <taxon>Eukaryota</taxon>
        <taxon>Fungi</taxon>
        <taxon>Dikarya</taxon>
        <taxon>Ascomycota</taxon>
        <taxon>Pezizomycotina</taxon>
        <taxon>Eurotiomycetes</taxon>
        <taxon>Eurotiomycetidae</taxon>
        <taxon>Eurotiales</taxon>
        <taxon>Aspergillaceae</taxon>
        <taxon>Aspergillus</taxon>
        <taxon>Aspergillus subgen. Circumdati</taxon>
    </lineage>
</organism>
<dbReference type="OMA" id="EDGQCES"/>
<dbReference type="Proteomes" id="UP000184499">
    <property type="component" value="Unassembled WGS sequence"/>
</dbReference>
<dbReference type="RefSeq" id="XP_067477460.1">
    <property type="nucleotide sequence ID" value="XM_067621149.1"/>
</dbReference>
<name>A0A1L9UEX6_ASPBC</name>
<proteinExistence type="predicted"/>
<evidence type="ECO:0000313" key="1">
    <source>
        <dbReference type="EMBL" id="OJJ70212.1"/>
    </source>
</evidence>